<feature type="domain" description="Helix-hairpin-helix DNA-binding motif class 1" evidence="2">
    <location>
        <begin position="183"/>
        <end position="202"/>
    </location>
</feature>
<name>A0A0B4S1A3_9FIRM</name>
<reference evidence="4" key="2">
    <citation type="submission" date="2020-04" db="EMBL/GenBank/DDBJ databases">
        <title>Deep metagenomics examines the oral microbiome during advanced dental caries in children, revealing novel taxa and co-occurrences with host molecules.</title>
        <authorList>
            <person name="Baker J.L."/>
            <person name="Morton J.T."/>
            <person name="Dinis M."/>
            <person name="Alvarez R."/>
            <person name="Tran N.C."/>
            <person name="Knight R."/>
            <person name="Edlund A."/>
        </authorList>
    </citation>
    <scope>NUCLEOTIDE SEQUENCE</scope>
    <source>
        <strain evidence="4">JCVI_23_bin.11</strain>
    </source>
</reference>
<evidence type="ECO:0000313" key="4">
    <source>
        <dbReference type="EMBL" id="MBF1307309.1"/>
    </source>
</evidence>
<dbReference type="GO" id="GO:0015628">
    <property type="term" value="P:protein secretion by the type II secretion system"/>
    <property type="evidence" value="ECO:0007669"/>
    <property type="project" value="TreeGrafter"/>
</dbReference>
<dbReference type="STRING" id="33033.NW74_03825"/>
<dbReference type="InterPro" id="IPR019554">
    <property type="entry name" value="Soluble_ligand-bd"/>
</dbReference>
<dbReference type="EMBL" id="CP009761">
    <property type="protein sequence ID" value="AIZ36525.1"/>
    <property type="molecule type" value="Genomic_DNA"/>
</dbReference>
<dbReference type="Gene3D" id="1.10.150.320">
    <property type="entry name" value="Photosystem II 12 kDa extrinsic protein"/>
    <property type="match status" value="1"/>
</dbReference>
<feature type="region of interest" description="Disordered" evidence="1">
    <location>
        <begin position="40"/>
        <end position="62"/>
    </location>
</feature>
<reference evidence="5" key="3">
    <citation type="submission" date="2022-07" db="EMBL/GenBank/DDBJ databases">
        <title>Parvimonas micra travels from the subgingival sulcus of the human oral cavity to the colorectal adenocarcinoma.</title>
        <authorList>
            <person name="Conde-Perez K."/>
            <person name="Buetas E."/>
            <person name="Aja-Macaya P."/>
            <person name="Martin-De Arribas E."/>
            <person name="Iglesias-Corras I."/>
            <person name="Trigo-Tasende N."/>
            <person name="Nasser-Ali M."/>
            <person name="Estevez L.S."/>
            <person name="Rumbo-Feal S."/>
            <person name="Otero-Alen B."/>
            <person name="Noguera J.F."/>
            <person name="Concha A."/>
            <person name="Pardinas-Lopez S."/>
            <person name="Carda-Dieguez M."/>
            <person name="Gomez-Randulfe I."/>
            <person name="Martinez-Lago N."/>
            <person name="Ladra S."/>
            <person name="Aparicio L.A."/>
            <person name="Bou G."/>
            <person name="Mira A."/>
            <person name="Vallejo J.A."/>
            <person name="Poza M."/>
        </authorList>
    </citation>
    <scope>NUCLEOTIDE SEQUENCE</scope>
    <source>
        <strain evidence="5">PM102KC-G-1</strain>
    </source>
</reference>
<dbReference type="PANTHER" id="PTHR21180:SF32">
    <property type="entry name" value="ENDONUCLEASE_EXONUCLEASE_PHOSPHATASE FAMILY DOMAIN-CONTAINING PROTEIN 1"/>
    <property type="match status" value="1"/>
</dbReference>
<evidence type="ECO:0000313" key="6">
    <source>
        <dbReference type="Proteomes" id="UP000031386"/>
    </source>
</evidence>
<dbReference type="Gene3D" id="3.10.20.600">
    <property type="match status" value="1"/>
</dbReference>
<dbReference type="Proteomes" id="UP000031386">
    <property type="component" value="Chromosome"/>
</dbReference>
<dbReference type="InterPro" id="IPR051675">
    <property type="entry name" value="Endo/Exo/Phosphatase_dom_1"/>
</dbReference>
<gene>
    <name evidence="4" type="ORF">HXM94_05985</name>
    <name evidence="5" type="ORF">NM222_04205</name>
    <name evidence="3" type="ORF">NW74_03825</name>
</gene>
<dbReference type="Pfam" id="PF12836">
    <property type="entry name" value="HHH_3"/>
    <property type="match status" value="1"/>
</dbReference>
<dbReference type="RefSeq" id="WP_041953908.1">
    <property type="nucleotide sequence ID" value="NZ_CP009761.1"/>
</dbReference>
<accession>A0A0B4S1A3</accession>
<evidence type="ECO:0000313" key="5">
    <source>
        <dbReference type="EMBL" id="WBB30187.1"/>
    </source>
</evidence>
<feature type="domain" description="Helix-hairpin-helix DNA-binding motif class 1" evidence="2">
    <location>
        <begin position="154"/>
        <end position="173"/>
    </location>
</feature>
<dbReference type="InterPro" id="IPR010994">
    <property type="entry name" value="RuvA_2-like"/>
</dbReference>
<dbReference type="Proteomes" id="UP001210690">
    <property type="component" value="Chromosome"/>
</dbReference>
<evidence type="ECO:0000256" key="1">
    <source>
        <dbReference type="SAM" id="MobiDB-lite"/>
    </source>
</evidence>
<evidence type="ECO:0000259" key="2">
    <source>
        <dbReference type="SMART" id="SM00278"/>
    </source>
</evidence>
<dbReference type="KEGG" id="pmic:NW74_03825"/>
<dbReference type="EMBL" id="JABZRE010000022">
    <property type="protein sequence ID" value="MBF1307309.1"/>
    <property type="molecule type" value="Genomic_DNA"/>
</dbReference>
<evidence type="ECO:0000313" key="3">
    <source>
        <dbReference type="EMBL" id="AIZ36525.1"/>
    </source>
</evidence>
<dbReference type="GO" id="GO:0006281">
    <property type="term" value="P:DNA repair"/>
    <property type="evidence" value="ECO:0007669"/>
    <property type="project" value="InterPro"/>
</dbReference>
<dbReference type="AlphaFoldDB" id="A0A0B4S1A3"/>
<organism evidence="3 6">
    <name type="scientific">Parvimonas micra</name>
    <dbReference type="NCBI Taxonomy" id="33033"/>
    <lineage>
        <taxon>Bacteria</taxon>
        <taxon>Bacillati</taxon>
        <taxon>Bacillota</taxon>
        <taxon>Tissierellia</taxon>
        <taxon>Tissierellales</taxon>
        <taxon>Peptoniphilaceae</taxon>
        <taxon>Parvimonas</taxon>
    </lineage>
</organism>
<dbReference type="EMBL" id="CP101412">
    <property type="protein sequence ID" value="WBB30187.1"/>
    <property type="molecule type" value="Genomic_DNA"/>
</dbReference>
<dbReference type="NCBIfam" id="TIGR00426">
    <property type="entry name" value="competence protein ComEA helix-hairpin-helix repeat region"/>
    <property type="match status" value="1"/>
</dbReference>
<proteinExistence type="predicted"/>
<dbReference type="SUPFAM" id="SSF142984">
    <property type="entry name" value="Nqo1 middle domain-like"/>
    <property type="match status" value="1"/>
</dbReference>
<dbReference type="Pfam" id="PF10531">
    <property type="entry name" value="SLBB"/>
    <property type="match status" value="1"/>
</dbReference>
<keyword evidence="6" id="KW-1185">Reference proteome</keyword>
<dbReference type="PANTHER" id="PTHR21180">
    <property type="entry name" value="ENDONUCLEASE/EXONUCLEASE/PHOSPHATASE FAMILY DOMAIN-CONTAINING PROTEIN 1"/>
    <property type="match status" value="1"/>
</dbReference>
<dbReference type="SMART" id="SM00278">
    <property type="entry name" value="HhH1"/>
    <property type="match status" value="2"/>
</dbReference>
<dbReference type="OrthoDB" id="9790239at2"/>
<dbReference type="Proteomes" id="UP000758611">
    <property type="component" value="Unassembled WGS sequence"/>
</dbReference>
<protein>
    <submittedName>
        <fullName evidence="3">Competence protein ComEA</fullName>
    </submittedName>
    <submittedName>
        <fullName evidence="4">Helix-hairpin-helix domain-containing protein</fullName>
    </submittedName>
</protein>
<dbReference type="InterPro" id="IPR004509">
    <property type="entry name" value="Competence_ComEA_HhH"/>
</dbReference>
<dbReference type="GO" id="GO:0003677">
    <property type="term" value="F:DNA binding"/>
    <property type="evidence" value="ECO:0007669"/>
    <property type="project" value="InterPro"/>
</dbReference>
<sequence>MLKNKKDIILIVCMFLGLTVLGFTYKYLTSTNEKKAVENIHNESKLQNKENSSENKDQNSEIYVHIDGEVKNPGVYKMKIGDRVNDAIQAAGGLTENAEKSKINLATKLKDEMKIHIFKIGETNGNSHNESRDVDNSSVENNSKLININTASKEELCKLTGIGENKAKLIIEYREKKKFTKIEDITKVSGIGKKTFEKIKNDITVD</sequence>
<reference evidence="3 6" key="1">
    <citation type="submission" date="2014-10" db="EMBL/GenBank/DDBJ databases">
        <title>Complete genome sequence of Parvimonas micra KCOM 1535 (= ChDC B708).</title>
        <authorList>
            <person name="Kook J.-K."/>
            <person name="Park S.-N."/>
            <person name="Lim Y.K."/>
            <person name="Roh H."/>
        </authorList>
    </citation>
    <scope>NUCLEOTIDE SEQUENCE [LARGE SCALE GENOMIC DNA]</scope>
    <source>
        <strain evidence="3">KCOM 1535</strain>
        <strain evidence="6">KCOM 1535 / ChDC B708</strain>
    </source>
</reference>
<dbReference type="GO" id="GO:0015627">
    <property type="term" value="C:type II protein secretion system complex"/>
    <property type="evidence" value="ECO:0007669"/>
    <property type="project" value="TreeGrafter"/>
</dbReference>
<dbReference type="SUPFAM" id="SSF47781">
    <property type="entry name" value="RuvA domain 2-like"/>
    <property type="match status" value="1"/>
</dbReference>
<dbReference type="InterPro" id="IPR003583">
    <property type="entry name" value="Hlx-hairpin-Hlx_DNA-bd_motif"/>
</dbReference>